<keyword evidence="3 9" id="KW-0812">Transmembrane</keyword>
<keyword evidence="5" id="KW-0735">Signal-anchor</keyword>
<proteinExistence type="inferred from homology"/>
<dbReference type="GO" id="GO:0005789">
    <property type="term" value="C:endoplasmic reticulum membrane"/>
    <property type="evidence" value="ECO:0007669"/>
    <property type="project" value="UniProtKB-SubCell"/>
</dbReference>
<protein>
    <recommendedName>
        <fullName evidence="14">FAM69 N-terminal domain-containing protein</fullName>
    </recommendedName>
</protein>
<feature type="domain" description="FAM69 protein-kinase" evidence="10">
    <location>
        <begin position="181"/>
        <end position="217"/>
    </location>
</feature>
<dbReference type="Pfam" id="PF14875">
    <property type="entry name" value="PIP49_N"/>
    <property type="match status" value="1"/>
</dbReference>
<comment type="subcellular location">
    <subcellularLocation>
        <location evidence="1">Endoplasmic reticulum membrane</location>
        <topology evidence="1">Single-pass type II membrane protein</topology>
    </subcellularLocation>
</comment>
<keyword evidence="13" id="KW-1185">Reference proteome</keyword>
<evidence type="ECO:0000256" key="3">
    <source>
        <dbReference type="ARBA" id="ARBA00022692"/>
    </source>
</evidence>
<feature type="domain" description="FAM69 N-terminal" evidence="11">
    <location>
        <begin position="25"/>
        <end position="112"/>
    </location>
</feature>
<dbReference type="EMBL" id="VXIV02000394">
    <property type="protein sequence ID" value="KAF6038585.1"/>
    <property type="molecule type" value="Genomic_DNA"/>
</dbReference>
<evidence type="ECO:0000313" key="13">
    <source>
        <dbReference type="Proteomes" id="UP000593567"/>
    </source>
</evidence>
<dbReference type="InterPro" id="IPR022049">
    <property type="entry name" value="FAM69_kinase_dom"/>
</dbReference>
<evidence type="ECO:0000256" key="4">
    <source>
        <dbReference type="ARBA" id="ARBA00022824"/>
    </source>
</evidence>
<name>A0A7J7KJW9_BUGNE</name>
<evidence type="ECO:0000256" key="6">
    <source>
        <dbReference type="ARBA" id="ARBA00022989"/>
    </source>
</evidence>
<comment type="similarity">
    <text evidence="2">Belongs to the DIPK family.</text>
</comment>
<gene>
    <name evidence="12" type="ORF">EB796_003116</name>
</gene>
<dbReference type="Proteomes" id="UP000593567">
    <property type="component" value="Unassembled WGS sequence"/>
</dbReference>
<comment type="caution">
    <text evidence="12">The sequence shown here is derived from an EMBL/GenBank/DDBJ whole genome shotgun (WGS) entry which is preliminary data.</text>
</comment>
<evidence type="ECO:0000256" key="2">
    <source>
        <dbReference type="ARBA" id="ARBA00006338"/>
    </source>
</evidence>
<evidence type="ECO:0000256" key="9">
    <source>
        <dbReference type="SAM" id="Phobius"/>
    </source>
</evidence>
<evidence type="ECO:0000313" key="12">
    <source>
        <dbReference type="EMBL" id="KAF6038585.1"/>
    </source>
</evidence>
<dbReference type="PANTHER" id="PTHR21093:SF2">
    <property type="entry name" value="DIVERGENT PROTEIN KINASE DOMAIN 1C"/>
    <property type="match status" value="1"/>
</dbReference>
<dbReference type="AlphaFoldDB" id="A0A7J7KJW9"/>
<reference evidence="12" key="1">
    <citation type="submission" date="2020-06" db="EMBL/GenBank/DDBJ databases">
        <title>Draft genome of Bugula neritina, a colonial animal packing powerful symbionts and potential medicines.</title>
        <authorList>
            <person name="Rayko M."/>
        </authorList>
    </citation>
    <scope>NUCLEOTIDE SEQUENCE [LARGE SCALE GENOMIC DNA]</scope>
    <source>
        <strain evidence="12">Kwan_BN1</strain>
    </source>
</reference>
<evidence type="ECO:0000259" key="10">
    <source>
        <dbReference type="Pfam" id="PF12260"/>
    </source>
</evidence>
<sequence length="238" mass="26996">MSITISYCRRYWKQLSTGTKLIALCLICIWVLSKAFIVMCKWSEGPSYQPCVEYIDHMCAEFSRHRISGNLCTELCHNTSAERFHCEHNSSGEKKVIVYIKDEDTKLVLKSGAYTSWDSVAKNYTSIKTLRPHVLSKDSLVEKLYSKFRQYFLNNETFGRFVSHLDVNSHNVLGAAVSGESLLQQDEYITSMNYQSKEVVPGLLGVCGNFYVSDYTPTDGALLTNRPGAGWPWRSVGK</sequence>
<feature type="transmembrane region" description="Helical" evidence="9">
    <location>
        <begin position="21"/>
        <end position="39"/>
    </location>
</feature>
<keyword evidence="4" id="KW-0256">Endoplasmic reticulum</keyword>
<evidence type="ECO:0000256" key="7">
    <source>
        <dbReference type="ARBA" id="ARBA00023136"/>
    </source>
</evidence>
<evidence type="ECO:0000256" key="5">
    <source>
        <dbReference type="ARBA" id="ARBA00022968"/>
    </source>
</evidence>
<dbReference type="OrthoDB" id="8543887at2759"/>
<dbReference type="Pfam" id="PF12260">
    <property type="entry name" value="PIP49_C"/>
    <property type="match status" value="1"/>
</dbReference>
<evidence type="ECO:0000256" key="8">
    <source>
        <dbReference type="ARBA" id="ARBA00023157"/>
    </source>
</evidence>
<keyword evidence="6 9" id="KW-1133">Transmembrane helix</keyword>
<keyword evidence="7 9" id="KW-0472">Membrane</keyword>
<keyword evidence="8" id="KW-1015">Disulfide bond</keyword>
<dbReference type="PANTHER" id="PTHR21093">
    <property type="entry name" value="DIVERGENT PROTEIN KINASE DOMAIN 1C-RELATED"/>
    <property type="match status" value="1"/>
</dbReference>
<evidence type="ECO:0000259" key="11">
    <source>
        <dbReference type="Pfam" id="PF14875"/>
    </source>
</evidence>
<dbReference type="InterPro" id="IPR029244">
    <property type="entry name" value="FAM69_N"/>
</dbReference>
<evidence type="ECO:0008006" key="14">
    <source>
        <dbReference type="Google" id="ProtNLM"/>
    </source>
</evidence>
<evidence type="ECO:0000256" key="1">
    <source>
        <dbReference type="ARBA" id="ARBA00004648"/>
    </source>
</evidence>
<organism evidence="12 13">
    <name type="scientific">Bugula neritina</name>
    <name type="common">Brown bryozoan</name>
    <name type="synonym">Sertularia neritina</name>
    <dbReference type="NCBI Taxonomy" id="10212"/>
    <lineage>
        <taxon>Eukaryota</taxon>
        <taxon>Metazoa</taxon>
        <taxon>Spiralia</taxon>
        <taxon>Lophotrochozoa</taxon>
        <taxon>Bryozoa</taxon>
        <taxon>Gymnolaemata</taxon>
        <taxon>Cheilostomatida</taxon>
        <taxon>Flustrina</taxon>
        <taxon>Buguloidea</taxon>
        <taxon>Bugulidae</taxon>
        <taxon>Bugula</taxon>
    </lineage>
</organism>
<accession>A0A7J7KJW9</accession>